<dbReference type="Pfam" id="PF07103">
    <property type="entry name" value="DUF1365"/>
    <property type="match status" value="1"/>
</dbReference>
<evidence type="ECO:0000313" key="1">
    <source>
        <dbReference type="EMBL" id="NHO64495.1"/>
    </source>
</evidence>
<sequence length="250" mass="29795">MFESAIYQGTVRHRRFHPRSHRLQYPVFMMYLDLDEVDQILSLTPFWSKSRWSLASFQRKDYLGPTGLSVKEAVKRLVEVETGVRPSGSVRMLTNVRYFAFIINPITCYYCFDDTENLSHIVAEVTNTPWGERHAYVLTCEPTQKVQRIQFKKAMHVSPFNPMSMMYHWRSRLPEKKLVIHLENWRDETMEMDASLNLQRQEINAGALNRVLYQYPLMTLKILWLIYWNALKLWVKKVPFYPHSEKLINQ</sequence>
<gene>
    <name evidence="1" type="ORF">G8770_02910</name>
</gene>
<evidence type="ECO:0000313" key="2">
    <source>
        <dbReference type="Proteomes" id="UP000787472"/>
    </source>
</evidence>
<reference evidence="1" key="1">
    <citation type="submission" date="2020-03" db="EMBL/GenBank/DDBJ databases">
        <authorList>
            <person name="Guo F."/>
        </authorList>
    </citation>
    <scope>NUCLEOTIDE SEQUENCE</scope>
    <source>
        <strain evidence="1">JCM 30134</strain>
    </source>
</reference>
<dbReference type="PANTHER" id="PTHR33973">
    <property type="entry name" value="OS07G0153300 PROTEIN"/>
    <property type="match status" value="1"/>
</dbReference>
<name>A0A9E5JTD6_9GAMM</name>
<dbReference type="EMBL" id="JAAONZ010000002">
    <property type="protein sequence ID" value="NHO64495.1"/>
    <property type="molecule type" value="Genomic_DNA"/>
</dbReference>
<comment type="caution">
    <text evidence="1">The sequence shown here is derived from an EMBL/GenBank/DDBJ whole genome shotgun (WGS) entry which is preliminary data.</text>
</comment>
<protein>
    <submittedName>
        <fullName evidence="1">DUF1365 domain-containing protein</fullName>
    </submittedName>
</protein>
<accession>A0A9E5JTD6</accession>
<organism evidence="1 2">
    <name type="scientific">Pseudomaricurvus hydrocarbonicus</name>
    <dbReference type="NCBI Taxonomy" id="1470433"/>
    <lineage>
        <taxon>Bacteria</taxon>
        <taxon>Pseudomonadati</taxon>
        <taxon>Pseudomonadota</taxon>
        <taxon>Gammaproteobacteria</taxon>
        <taxon>Cellvibrionales</taxon>
        <taxon>Cellvibrionaceae</taxon>
        <taxon>Pseudomaricurvus</taxon>
    </lineage>
</organism>
<dbReference type="PANTHER" id="PTHR33973:SF4">
    <property type="entry name" value="OS07G0153300 PROTEIN"/>
    <property type="match status" value="1"/>
</dbReference>
<proteinExistence type="predicted"/>
<dbReference type="AlphaFoldDB" id="A0A9E5JTD6"/>
<dbReference type="RefSeq" id="WP_167181594.1">
    <property type="nucleotide sequence ID" value="NZ_JAAONZ010000002.1"/>
</dbReference>
<dbReference type="InterPro" id="IPR010775">
    <property type="entry name" value="DUF1365"/>
</dbReference>
<keyword evidence="2" id="KW-1185">Reference proteome</keyword>
<dbReference type="Proteomes" id="UP000787472">
    <property type="component" value="Unassembled WGS sequence"/>
</dbReference>